<evidence type="ECO:0000256" key="3">
    <source>
        <dbReference type="ARBA" id="ARBA00022777"/>
    </source>
</evidence>
<dbReference type="PANTHER" id="PTHR32463">
    <property type="entry name" value="L-FUCOSE KINASE"/>
    <property type="match status" value="1"/>
</dbReference>
<reference evidence="9 10" key="1">
    <citation type="submission" date="2018-04" db="EMBL/GenBank/DDBJ databases">
        <authorList>
            <person name="Vogel A."/>
        </authorList>
    </citation>
    <scope>NUCLEOTIDE SEQUENCE [LARGE SCALE GENOMIC DNA]</scope>
</reference>
<keyword evidence="1" id="KW-0808">Transferase</keyword>
<evidence type="ECO:0000256" key="4">
    <source>
        <dbReference type="ARBA" id="ARBA00022840"/>
    </source>
</evidence>
<gene>
    <name evidence="9" type="ORF">CCAM_LOCUS37475</name>
</gene>
<dbReference type="GO" id="GO:0005524">
    <property type="term" value="F:ATP binding"/>
    <property type="evidence" value="ECO:0007669"/>
    <property type="project" value="UniProtKB-KW"/>
</dbReference>
<organism evidence="9 10">
    <name type="scientific">Cuscuta campestris</name>
    <dbReference type="NCBI Taxonomy" id="132261"/>
    <lineage>
        <taxon>Eukaryota</taxon>
        <taxon>Viridiplantae</taxon>
        <taxon>Streptophyta</taxon>
        <taxon>Embryophyta</taxon>
        <taxon>Tracheophyta</taxon>
        <taxon>Spermatophyta</taxon>
        <taxon>Magnoliopsida</taxon>
        <taxon>eudicotyledons</taxon>
        <taxon>Gunneridae</taxon>
        <taxon>Pentapetalae</taxon>
        <taxon>asterids</taxon>
        <taxon>lamiids</taxon>
        <taxon>Solanales</taxon>
        <taxon>Convolvulaceae</taxon>
        <taxon>Cuscuteae</taxon>
        <taxon>Cuscuta</taxon>
        <taxon>Cuscuta subgen. Grammica</taxon>
        <taxon>Cuscuta sect. Cleistogrammica</taxon>
    </lineage>
</organism>
<dbReference type="PRINTS" id="PR00959">
    <property type="entry name" value="MEVGALKINASE"/>
</dbReference>
<protein>
    <recommendedName>
        <fullName evidence="11">GHMP kinase N-terminal domain-containing protein</fullName>
    </recommendedName>
</protein>
<dbReference type="PANTHER" id="PTHR32463:SF0">
    <property type="entry name" value="L-FUCOSE KINASE"/>
    <property type="match status" value="1"/>
</dbReference>
<dbReference type="InterPro" id="IPR012887">
    <property type="entry name" value="GDP_fucose_pyrophosphorylase"/>
</dbReference>
<dbReference type="EMBL" id="OOIL02005600">
    <property type="protein sequence ID" value="VFQ95699.1"/>
    <property type="molecule type" value="Genomic_DNA"/>
</dbReference>
<comment type="similarity">
    <text evidence="5">Belongs to the GHMP kinase family.</text>
</comment>
<evidence type="ECO:0000259" key="7">
    <source>
        <dbReference type="Pfam" id="PF07959"/>
    </source>
</evidence>
<evidence type="ECO:0000313" key="9">
    <source>
        <dbReference type="EMBL" id="VFQ95699.1"/>
    </source>
</evidence>
<name>A0A484N4C8_9ASTE</name>
<dbReference type="SUPFAM" id="SSF55060">
    <property type="entry name" value="GHMP Kinase, C-terminal domain"/>
    <property type="match status" value="1"/>
</dbReference>
<dbReference type="InterPro" id="IPR020568">
    <property type="entry name" value="Ribosomal_Su5_D2-typ_SF"/>
</dbReference>
<evidence type="ECO:0000256" key="1">
    <source>
        <dbReference type="ARBA" id="ARBA00022679"/>
    </source>
</evidence>
<dbReference type="Proteomes" id="UP000595140">
    <property type="component" value="Unassembled WGS sequence"/>
</dbReference>
<evidence type="ECO:0008006" key="11">
    <source>
        <dbReference type="Google" id="ProtNLM"/>
    </source>
</evidence>
<dbReference type="InterPro" id="IPR013750">
    <property type="entry name" value="GHMP_kinase_C_dom"/>
</dbReference>
<dbReference type="InterPro" id="IPR006204">
    <property type="entry name" value="GHMP_kinase_N_dom"/>
</dbReference>
<dbReference type="GO" id="GO:0042352">
    <property type="term" value="P:GDP-L-fucose salvage"/>
    <property type="evidence" value="ECO:0007669"/>
    <property type="project" value="TreeGrafter"/>
</dbReference>
<keyword evidence="3" id="KW-0418">Kinase</keyword>
<evidence type="ECO:0000259" key="8">
    <source>
        <dbReference type="Pfam" id="PF08544"/>
    </source>
</evidence>
<feature type="domain" description="GHMP kinase C-terminal" evidence="8">
    <location>
        <begin position="980"/>
        <end position="1055"/>
    </location>
</feature>
<dbReference type="Pfam" id="PF08544">
    <property type="entry name" value="GHMP_kinases_C"/>
    <property type="match status" value="1"/>
</dbReference>
<keyword evidence="2" id="KW-0547">Nucleotide-binding</keyword>
<dbReference type="Pfam" id="PF07959">
    <property type="entry name" value="Fucose_pyrophosphorylase"/>
    <property type="match status" value="1"/>
</dbReference>
<dbReference type="GO" id="GO:0050201">
    <property type="term" value="F:fucokinase activity"/>
    <property type="evidence" value="ECO:0007669"/>
    <property type="project" value="TreeGrafter"/>
</dbReference>
<evidence type="ECO:0000256" key="2">
    <source>
        <dbReference type="ARBA" id="ARBA00022741"/>
    </source>
</evidence>
<accession>A0A484N4C8</accession>
<dbReference type="SUPFAM" id="SSF51161">
    <property type="entry name" value="Trimeric LpxA-like enzymes"/>
    <property type="match status" value="1"/>
</dbReference>
<dbReference type="InterPro" id="IPR036554">
    <property type="entry name" value="GHMP_kinase_C_sf"/>
</dbReference>
<dbReference type="SUPFAM" id="SSF54211">
    <property type="entry name" value="Ribosomal protein S5 domain 2-like"/>
    <property type="match status" value="1"/>
</dbReference>
<dbReference type="AlphaFoldDB" id="A0A484N4C8"/>
<dbReference type="Gene3D" id="3.30.230.120">
    <property type="match status" value="1"/>
</dbReference>
<feature type="domain" description="GHMP kinase N-terminal" evidence="6">
    <location>
        <begin position="823"/>
        <end position="899"/>
    </location>
</feature>
<dbReference type="FunFam" id="3.30.230.120:FF:000002">
    <property type="entry name" value="Bifunctional fucokinase/fucose pyrophosphorylase"/>
    <property type="match status" value="1"/>
</dbReference>
<proteinExistence type="inferred from homology"/>
<evidence type="ECO:0000259" key="6">
    <source>
        <dbReference type="Pfam" id="PF00288"/>
    </source>
</evidence>
<dbReference type="OrthoDB" id="271303at2759"/>
<feature type="domain" description="GDP-fucose pyrophosphorylase" evidence="7">
    <location>
        <begin position="122"/>
        <end position="533"/>
    </location>
</feature>
<keyword evidence="4" id="KW-0067">ATP-binding</keyword>
<dbReference type="InterPro" id="IPR052203">
    <property type="entry name" value="GHMP_Kinase-Related"/>
</dbReference>
<evidence type="ECO:0000313" key="10">
    <source>
        <dbReference type="Proteomes" id="UP000595140"/>
    </source>
</evidence>
<keyword evidence="10" id="KW-1185">Reference proteome</keyword>
<dbReference type="InterPro" id="IPR011004">
    <property type="entry name" value="Trimer_LpxA-like_sf"/>
</dbReference>
<evidence type="ECO:0000256" key="5">
    <source>
        <dbReference type="ARBA" id="ARBA00038121"/>
    </source>
</evidence>
<dbReference type="Pfam" id="PF00288">
    <property type="entry name" value="GHMP_kinases_N"/>
    <property type="match status" value="1"/>
</dbReference>
<sequence>MEKNGYRRTRSKAELAGTLRKSWYHLRLSVRHPARVPTWDAVVLTAASPEQAQLYEWQLNRAKRMGRIAQSTVTLAVPDPHGRRIGSGAATLHAILALANHYRREAEASHMKSEDHPHSLVDLISKRHILLLHAGGDSKRVPWANPMGKVFLPLPYLASDDSDGPVPLLFDHILAIASCARQAFKNEGGILTMTGDVLPCFDASSLVLPEDAPCIVTVPITLDIASNHGVIVASRTGISDESGFVDLVENLLQKPCVEELIKHEAVLDDGRTLLDTGIIAVRGKAWVDFVTLACSCEPMISELMERKKEMSLYEDLVAAWVPAKHDWLRRRALGSELVNRLGKHKIYSYCAYDLLFLHFGTSSEVLDHMSETGSKLVGRRHLCSVPATTASDIASSAIILSSKIEPRVSIGEDSLIYNSSISSGIQIGSQSIVVGVNVQVADNNTAQEPFTFMLPDRHCLWEVPLVGREERVIVYCGLHDNPKILLSEGGTFCGKPWRNILDDLGIQETDLWRGSEESCDRCLWNAKLFPVLPYFDMLSLAKWLMGLGNFKNEASLYYSLWKKSHRLSLEELHRSIDFTHMCLDSSNHQADIAAGIVKACINFGMVGRNLFQLCDEIVQKGEASGAEVCEGFLALCPKLYTQHSQLLLPRSRAYQVNVDLLRACNKEEMALELEQKVWAAVSDETASSVRYGFKESRNISESRLQYNPTAYIDGGDVNDNLKGSFCSKKVKIELPVRVDFVGGWSDTPPWSLERAGYVLNMAITLGSSLPIGTTIETQMETGVLIRDDMGNRVLISDLSTISPPFESSDPFRLVKCALLVTNVVDHKCLESTGLKISTWAHVPRGSGLGTSSILAAAVVKAILQLSGGDDSNENVTRLVLVLEQIMGTGGGWQDQIGGLYPGIKFTTSYPGVPLRLQVIPLLSSPQLIKELQERLLVVFTGQVRLAHRVLQKVVTRYLQRDNLLISSIKRLTELAKAGREALMNCNIDELGDIMAEAWRLHQELDPFCSNEYVDRLFAFCDPFCRGYKLVGAGGGGFALLLAKTSESAEELRRSLVSVSGFDAQIYSWEICLQC</sequence>